<evidence type="ECO:0000313" key="2">
    <source>
        <dbReference type="EMBL" id="OTG38251.1"/>
    </source>
</evidence>
<protein>
    <submittedName>
        <fullName evidence="2">Uncharacterized protein</fullName>
    </submittedName>
</protein>
<sequence>MTVTFYANTVEKEVWGGYLPLRVKVLDISEPIRAIDVFCSFQVEKVDHKFMR</sequence>
<evidence type="ECO:0000313" key="3">
    <source>
        <dbReference type="Proteomes" id="UP000215914"/>
    </source>
</evidence>
<dbReference type="InParanoid" id="A0A251VU16"/>
<dbReference type="EMBL" id="MNCJ02000316">
    <property type="protein sequence ID" value="KAF5823652.1"/>
    <property type="molecule type" value="Genomic_DNA"/>
</dbReference>
<reference evidence="1" key="3">
    <citation type="submission" date="2020-06" db="EMBL/GenBank/DDBJ databases">
        <title>Helianthus annuus Genome sequencing and assembly Release 2.</title>
        <authorList>
            <person name="Gouzy J."/>
            <person name="Langlade N."/>
            <person name="Munos S."/>
        </authorList>
    </citation>
    <scope>NUCLEOTIDE SEQUENCE</scope>
    <source>
        <tissue evidence="1">Leaves</tissue>
    </source>
</reference>
<keyword evidence="3" id="KW-1185">Reference proteome</keyword>
<evidence type="ECO:0000313" key="1">
    <source>
        <dbReference type="EMBL" id="KAF5823652.1"/>
    </source>
</evidence>
<name>A0A251VU16_HELAN</name>
<gene>
    <name evidence="2" type="ORF">HannXRQ_Chr01g0027721</name>
    <name evidence="1" type="ORF">HanXRQr2_Chr01g0040631</name>
</gene>
<dbReference type="Gramene" id="mRNA:HanXRQr2_Chr01g0040631">
    <property type="protein sequence ID" value="CDS:HanXRQr2_Chr01g0040631.1"/>
    <property type="gene ID" value="HanXRQr2_Chr01g0040631"/>
</dbReference>
<dbReference type="Proteomes" id="UP000215914">
    <property type="component" value="Chromosome 1"/>
</dbReference>
<organism evidence="2 3">
    <name type="scientific">Helianthus annuus</name>
    <name type="common">Common sunflower</name>
    <dbReference type="NCBI Taxonomy" id="4232"/>
    <lineage>
        <taxon>Eukaryota</taxon>
        <taxon>Viridiplantae</taxon>
        <taxon>Streptophyta</taxon>
        <taxon>Embryophyta</taxon>
        <taxon>Tracheophyta</taxon>
        <taxon>Spermatophyta</taxon>
        <taxon>Magnoliopsida</taxon>
        <taxon>eudicotyledons</taxon>
        <taxon>Gunneridae</taxon>
        <taxon>Pentapetalae</taxon>
        <taxon>asterids</taxon>
        <taxon>campanulids</taxon>
        <taxon>Asterales</taxon>
        <taxon>Asteraceae</taxon>
        <taxon>Asteroideae</taxon>
        <taxon>Heliantheae alliance</taxon>
        <taxon>Heliantheae</taxon>
        <taxon>Helianthus</taxon>
    </lineage>
</organism>
<accession>A0A251VU16</accession>
<reference evidence="1 3" key="1">
    <citation type="journal article" date="2017" name="Nature">
        <title>The sunflower genome provides insights into oil metabolism, flowering and Asterid evolution.</title>
        <authorList>
            <person name="Badouin H."/>
            <person name="Gouzy J."/>
            <person name="Grassa C.J."/>
            <person name="Murat F."/>
            <person name="Staton S.E."/>
            <person name="Cottret L."/>
            <person name="Lelandais-Briere C."/>
            <person name="Owens G.L."/>
            <person name="Carrere S."/>
            <person name="Mayjonade B."/>
            <person name="Legrand L."/>
            <person name="Gill N."/>
            <person name="Kane N.C."/>
            <person name="Bowers J.E."/>
            <person name="Hubner S."/>
            <person name="Bellec A."/>
            <person name="Berard A."/>
            <person name="Berges H."/>
            <person name="Blanchet N."/>
            <person name="Boniface M.C."/>
            <person name="Brunel D."/>
            <person name="Catrice O."/>
            <person name="Chaidir N."/>
            <person name="Claudel C."/>
            <person name="Donnadieu C."/>
            <person name="Faraut T."/>
            <person name="Fievet G."/>
            <person name="Helmstetter N."/>
            <person name="King M."/>
            <person name="Knapp S.J."/>
            <person name="Lai Z."/>
            <person name="Le Paslier M.C."/>
            <person name="Lippi Y."/>
            <person name="Lorenzon L."/>
            <person name="Mandel J.R."/>
            <person name="Marage G."/>
            <person name="Marchand G."/>
            <person name="Marquand E."/>
            <person name="Bret-Mestries E."/>
            <person name="Morien E."/>
            <person name="Nambeesan S."/>
            <person name="Nguyen T."/>
            <person name="Pegot-Espagnet P."/>
            <person name="Pouilly N."/>
            <person name="Raftis F."/>
            <person name="Sallet E."/>
            <person name="Schiex T."/>
            <person name="Thomas J."/>
            <person name="Vandecasteele C."/>
            <person name="Vares D."/>
            <person name="Vear F."/>
            <person name="Vautrin S."/>
            <person name="Crespi M."/>
            <person name="Mangin B."/>
            <person name="Burke J.M."/>
            <person name="Salse J."/>
            <person name="Munos S."/>
            <person name="Vincourt P."/>
            <person name="Rieseberg L.H."/>
            <person name="Langlade N.B."/>
        </authorList>
    </citation>
    <scope>NUCLEOTIDE SEQUENCE [LARGE SCALE GENOMIC DNA]</scope>
    <source>
        <strain evidence="3">cv. SF193</strain>
        <tissue evidence="1">Leaves</tissue>
    </source>
</reference>
<dbReference type="AlphaFoldDB" id="A0A251VU16"/>
<reference evidence="2" key="2">
    <citation type="submission" date="2017-02" db="EMBL/GenBank/DDBJ databases">
        <title>Sunflower complete genome.</title>
        <authorList>
            <person name="Langlade N."/>
            <person name="Munos S."/>
        </authorList>
    </citation>
    <scope>NUCLEOTIDE SEQUENCE [LARGE SCALE GENOMIC DNA]</scope>
    <source>
        <tissue evidence="2">Leaves</tissue>
    </source>
</reference>
<dbReference type="EMBL" id="CM007890">
    <property type="protein sequence ID" value="OTG38251.1"/>
    <property type="molecule type" value="Genomic_DNA"/>
</dbReference>
<proteinExistence type="predicted"/>